<keyword evidence="2" id="KW-0547">Nucleotide-binding</keyword>
<sequence length="554" mass="60054">MGLVRRGRVNCQTHTNFSAEVSLSVFNNTNSLTGGPYVMGIDFGTESCRVGIFDLTGAPVAFAATAYKTTHPAPGWAEQSPTDWWNALRASVHSVMQRSGVQPHEIKGISYDATTMTVVALDHGGEALRPAIMWMDVRATEQAARVADTKSPARRYTGNGTLPPTAEWFPFKAAWLRENERETYDKAYRLVDAPDWLTFKLTGEWTQNINTAAHRMYYDRDNGGWPADLYEEAGAGDVFDKLPTVVNDLGVLVGGLSKSAAEALDLIPGTPVAQGGGDAWHGQIGLNVLRPGKMSLVTGSSHVMSGQSPDPVSGPGFFGGYTDGVVPGQYTVEISLVSSGSVLKWFKDNFCPDINLAAEQTGLNAYDILNQRSADIPIGCDGLVINEFFQGNRTPYSDSKARGVFTGLSLAHSREHMYRAIQEAVCYGVEANLRKLREAGFEVQEFVACGGATKSRMWTQMHSDVTGVPITLTEVGDAVTLGSCILAAAGAGLYGSVQEAADAMVHERERIEPDAERHEQYKFYADQYCKQFPLVQGLIHETVDHVAAEHAAAE</sequence>
<dbReference type="AlphaFoldDB" id="A0A179B1Z4"/>
<dbReference type="GO" id="GO:0008741">
    <property type="term" value="F:ribulokinase activity"/>
    <property type="evidence" value="ECO:0007669"/>
    <property type="project" value="InterPro"/>
</dbReference>
<dbReference type="GO" id="GO:0005524">
    <property type="term" value="F:ATP binding"/>
    <property type="evidence" value="ECO:0007669"/>
    <property type="project" value="UniProtKB-KW"/>
</dbReference>
<accession>A0A179B1Z4</accession>
<evidence type="ECO:0000313" key="9">
    <source>
        <dbReference type="EMBL" id="OAP85746.1"/>
    </source>
</evidence>
<dbReference type="Pfam" id="PF00370">
    <property type="entry name" value="FGGY_N"/>
    <property type="match status" value="1"/>
</dbReference>
<dbReference type="PIRSF" id="PIRSF000538">
    <property type="entry name" value="GlpK"/>
    <property type="match status" value="1"/>
</dbReference>
<dbReference type="EMBL" id="LVZK01000001">
    <property type="protein sequence ID" value="OAP85746.1"/>
    <property type="molecule type" value="Genomic_DNA"/>
</dbReference>
<evidence type="ECO:0000259" key="7">
    <source>
        <dbReference type="Pfam" id="PF00370"/>
    </source>
</evidence>
<organism evidence="9 10">
    <name type="scientific">Peptidiphaga gingivicola</name>
    <dbReference type="NCBI Taxonomy" id="2741497"/>
    <lineage>
        <taxon>Bacteria</taxon>
        <taxon>Bacillati</taxon>
        <taxon>Actinomycetota</taxon>
        <taxon>Actinomycetes</taxon>
        <taxon>Actinomycetales</taxon>
        <taxon>Actinomycetaceae</taxon>
        <taxon>Peptidiphaga</taxon>
    </lineage>
</organism>
<comment type="caution">
    <text evidence="9">The sequence shown here is derived from an EMBL/GenBank/DDBJ whole genome shotgun (WGS) entry which is preliminary data.</text>
</comment>
<evidence type="ECO:0000256" key="2">
    <source>
        <dbReference type="ARBA" id="ARBA00022741"/>
    </source>
</evidence>
<dbReference type="Gene3D" id="3.30.420.40">
    <property type="match status" value="2"/>
</dbReference>
<evidence type="ECO:0000256" key="6">
    <source>
        <dbReference type="ARBA" id="ARBA00023277"/>
    </source>
</evidence>
<evidence type="ECO:0000256" key="4">
    <source>
        <dbReference type="ARBA" id="ARBA00022840"/>
    </source>
</evidence>
<name>A0A179B1Z4_9ACTO</name>
<dbReference type="SUPFAM" id="SSF53067">
    <property type="entry name" value="Actin-like ATPase domain"/>
    <property type="match status" value="2"/>
</dbReference>
<dbReference type="Pfam" id="PF02782">
    <property type="entry name" value="FGGY_C"/>
    <property type="match status" value="1"/>
</dbReference>
<gene>
    <name evidence="9" type="ORF">A4H34_00660</name>
</gene>
<evidence type="ECO:0000313" key="10">
    <source>
        <dbReference type="Proteomes" id="UP000078368"/>
    </source>
</evidence>
<dbReference type="InterPro" id="IPR018485">
    <property type="entry name" value="FGGY_C"/>
</dbReference>
<dbReference type="GO" id="GO:0005737">
    <property type="term" value="C:cytoplasm"/>
    <property type="evidence" value="ECO:0007669"/>
    <property type="project" value="TreeGrafter"/>
</dbReference>
<feature type="domain" description="Carbohydrate kinase FGGY C-terminal" evidence="8">
    <location>
        <begin position="295"/>
        <end position="490"/>
    </location>
</feature>
<dbReference type="InterPro" id="IPR000577">
    <property type="entry name" value="Carb_kinase_FGGY"/>
</dbReference>
<protein>
    <submittedName>
        <fullName evidence="9">Xylulose kinase</fullName>
    </submittedName>
</protein>
<dbReference type="CDD" id="cd07781">
    <property type="entry name" value="ASKHA_NBD_FGGY_L-RBK"/>
    <property type="match status" value="1"/>
</dbReference>
<dbReference type="OrthoDB" id="9805576at2"/>
<dbReference type="GO" id="GO:0019150">
    <property type="term" value="F:D-ribulokinase activity"/>
    <property type="evidence" value="ECO:0007669"/>
    <property type="project" value="TreeGrafter"/>
</dbReference>
<reference evidence="9 10" key="1">
    <citation type="submission" date="2016-04" db="EMBL/GenBank/DDBJ databases">
        <title>Peptidophaga gingivicola gen. nov., sp. nov., isolated from human subgingival plaque.</title>
        <authorList>
            <person name="Beall C.J."/>
            <person name="Mokrzan E.M."/>
            <person name="Griffen A.L."/>
            <person name="Leys E.J."/>
        </authorList>
    </citation>
    <scope>NUCLEOTIDE SEQUENCE [LARGE SCALE GENOMIC DNA]</scope>
    <source>
        <strain evidence="9 10">BA112</strain>
    </source>
</reference>
<dbReference type="InterPro" id="IPR018484">
    <property type="entry name" value="FGGY_N"/>
</dbReference>
<keyword evidence="6" id="KW-0119">Carbohydrate metabolism</keyword>
<dbReference type="STRING" id="1823756.A4H34_00660"/>
<feature type="domain" description="Carbohydrate kinase FGGY N-terminal" evidence="7">
    <location>
        <begin position="37"/>
        <end position="285"/>
    </location>
</feature>
<keyword evidence="5" id="KW-0054">Arabinose catabolism</keyword>
<dbReference type="PANTHER" id="PTHR43435">
    <property type="entry name" value="RIBULOKINASE"/>
    <property type="match status" value="1"/>
</dbReference>
<dbReference type="GO" id="GO:0019569">
    <property type="term" value="P:L-arabinose catabolic process to D-xylulose 5-phosphate"/>
    <property type="evidence" value="ECO:0007669"/>
    <property type="project" value="InterPro"/>
</dbReference>
<keyword evidence="1" id="KW-0808">Transferase</keyword>
<keyword evidence="10" id="KW-1185">Reference proteome</keyword>
<dbReference type="InterPro" id="IPR005929">
    <property type="entry name" value="Ribulokinase"/>
</dbReference>
<evidence type="ECO:0000256" key="3">
    <source>
        <dbReference type="ARBA" id="ARBA00022777"/>
    </source>
</evidence>
<evidence type="ECO:0000256" key="1">
    <source>
        <dbReference type="ARBA" id="ARBA00022679"/>
    </source>
</evidence>
<dbReference type="InterPro" id="IPR043129">
    <property type="entry name" value="ATPase_NBD"/>
</dbReference>
<proteinExistence type="predicted"/>
<evidence type="ECO:0000259" key="8">
    <source>
        <dbReference type="Pfam" id="PF02782"/>
    </source>
</evidence>
<evidence type="ECO:0000256" key="5">
    <source>
        <dbReference type="ARBA" id="ARBA00022935"/>
    </source>
</evidence>
<dbReference type="PANTHER" id="PTHR43435:SF4">
    <property type="entry name" value="FGGY CARBOHYDRATE KINASE DOMAIN-CONTAINING PROTEIN"/>
    <property type="match status" value="1"/>
</dbReference>
<keyword evidence="3 9" id="KW-0418">Kinase</keyword>
<dbReference type="Proteomes" id="UP000078368">
    <property type="component" value="Unassembled WGS sequence"/>
</dbReference>
<keyword evidence="4" id="KW-0067">ATP-binding</keyword>